<name>A0A916SFA0_9BURK</name>
<accession>A0A916SFA0</accession>
<protein>
    <recommendedName>
        <fullName evidence="1">DUF1854 domain-containing protein</fullName>
    </recommendedName>
</protein>
<dbReference type="AlphaFoldDB" id="A0A916SFA0"/>
<dbReference type="RefSeq" id="WP_188707905.1">
    <property type="nucleotide sequence ID" value="NZ_BMIG01000005.1"/>
</dbReference>
<keyword evidence="3" id="KW-1185">Reference proteome</keyword>
<dbReference type="EMBL" id="BMIG01000005">
    <property type="protein sequence ID" value="GGA96271.1"/>
    <property type="molecule type" value="Genomic_DNA"/>
</dbReference>
<dbReference type="InterPro" id="IPR015005">
    <property type="entry name" value="DUF1854"/>
</dbReference>
<organism evidence="2 3">
    <name type="scientific">Polaromonas eurypsychrophila</name>
    <dbReference type="NCBI Taxonomy" id="1614635"/>
    <lineage>
        <taxon>Bacteria</taxon>
        <taxon>Pseudomonadati</taxon>
        <taxon>Pseudomonadota</taxon>
        <taxon>Betaproteobacteria</taxon>
        <taxon>Burkholderiales</taxon>
        <taxon>Comamonadaceae</taxon>
        <taxon>Polaromonas</taxon>
    </lineage>
</organism>
<comment type="caution">
    <text evidence="2">The sequence shown here is derived from an EMBL/GenBank/DDBJ whole genome shotgun (WGS) entry which is preliminary data.</text>
</comment>
<reference evidence="2" key="2">
    <citation type="submission" date="2020-09" db="EMBL/GenBank/DDBJ databases">
        <authorList>
            <person name="Sun Q."/>
            <person name="Zhou Y."/>
        </authorList>
    </citation>
    <scope>NUCLEOTIDE SEQUENCE</scope>
    <source>
        <strain evidence="2">CGMCC 1.15322</strain>
    </source>
</reference>
<sequence>MAPVSIPADPPFELVRHASGRLLLTDSSGQQHVGVVPVRAFPIAAPDEGISLVSSEGHELAWLERLDGMPPALRSLLEEELALRDFVPEITRIISVSSFGTPSTWTVETDRGDTTFVLKGEEDIRRLSRQSLLIAAGHGVHFSVKDMAALDRASRRLLERFL</sequence>
<evidence type="ECO:0000313" key="2">
    <source>
        <dbReference type="EMBL" id="GGA96271.1"/>
    </source>
</evidence>
<gene>
    <name evidence="2" type="ORF">GCM10011496_16620</name>
</gene>
<feature type="domain" description="DUF1854" evidence="1">
    <location>
        <begin position="32"/>
        <end position="161"/>
    </location>
</feature>
<dbReference type="Pfam" id="PF08909">
    <property type="entry name" value="DUF1854"/>
    <property type="match status" value="1"/>
</dbReference>
<reference evidence="2" key="1">
    <citation type="journal article" date="2014" name="Int. J. Syst. Evol. Microbiol.">
        <title>Complete genome sequence of Corynebacterium casei LMG S-19264T (=DSM 44701T), isolated from a smear-ripened cheese.</title>
        <authorList>
            <consortium name="US DOE Joint Genome Institute (JGI-PGF)"/>
            <person name="Walter F."/>
            <person name="Albersmeier A."/>
            <person name="Kalinowski J."/>
            <person name="Ruckert C."/>
        </authorList>
    </citation>
    <scope>NUCLEOTIDE SEQUENCE</scope>
    <source>
        <strain evidence="2">CGMCC 1.15322</strain>
    </source>
</reference>
<evidence type="ECO:0000313" key="3">
    <source>
        <dbReference type="Proteomes" id="UP000620596"/>
    </source>
</evidence>
<dbReference type="Proteomes" id="UP000620596">
    <property type="component" value="Unassembled WGS sequence"/>
</dbReference>
<proteinExistence type="predicted"/>
<evidence type="ECO:0000259" key="1">
    <source>
        <dbReference type="Pfam" id="PF08909"/>
    </source>
</evidence>